<gene>
    <name evidence="1" type="ORF">FUG_LOCUS202867</name>
</gene>
<name>A0A4E9DI45_GIBZA</name>
<proteinExistence type="predicted"/>
<dbReference type="EMBL" id="CAAKMV010000123">
    <property type="protein sequence ID" value="VIO56230.1"/>
    <property type="molecule type" value="Genomic_DNA"/>
</dbReference>
<organism evidence="1">
    <name type="scientific">Gibberella zeae</name>
    <name type="common">Wheat head blight fungus</name>
    <name type="synonym">Fusarium graminearum</name>
    <dbReference type="NCBI Taxonomy" id="5518"/>
    <lineage>
        <taxon>Eukaryota</taxon>
        <taxon>Fungi</taxon>
        <taxon>Dikarya</taxon>
        <taxon>Ascomycota</taxon>
        <taxon>Pezizomycotina</taxon>
        <taxon>Sordariomycetes</taxon>
        <taxon>Hypocreomycetidae</taxon>
        <taxon>Hypocreales</taxon>
        <taxon>Nectriaceae</taxon>
        <taxon>Fusarium</taxon>
    </lineage>
</organism>
<accession>A0A4E9DI45</accession>
<sequence length="113" mass="12965">MAGVNLVYSNELSLAEYGRYLEEPCTGRWEFRSTYFKTKRLDVKIPEDRGKFQVFAIQHCNVATLIAATVVDDNAQPQRRRATSSLEMNQQRGSRVQTARSRVYSILMGILFV</sequence>
<protein>
    <submittedName>
        <fullName evidence="1">Uncharacterized protein</fullName>
    </submittedName>
</protein>
<dbReference type="AlphaFoldDB" id="A0A4E9DI45"/>
<evidence type="ECO:0000313" key="1">
    <source>
        <dbReference type="EMBL" id="VIO56230.1"/>
    </source>
</evidence>
<reference evidence="1" key="1">
    <citation type="submission" date="2019-04" db="EMBL/GenBank/DDBJ databases">
        <authorList>
            <person name="Melise S."/>
            <person name="Noan J."/>
            <person name="Okalmin O."/>
        </authorList>
    </citation>
    <scope>NUCLEOTIDE SEQUENCE</scope>
    <source>
        <strain evidence="1">FN9</strain>
    </source>
</reference>